<dbReference type="AlphaFoldDB" id="T1HGI8"/>
<dbReference type="Proteomes" id="UP000015103">
    <property type="component" value="Unassembled WGS sequence"/>
</dbReference>
<dbReference type="EnsemblMetazoa" id="RPRC003161-RA">
    <property type="protein sequence ID" value="RPRC003161-PA"/>
    <property type="gene ID" value="RPRC003161"/>
</dbReference>
<sequence length="125" mass="13392">MKKKMQTRSNKNLPPPPSQLGASTSSTTSKQHFSTQAVENNIVAPPGVISYNPFSPIAVPDEMEAAPSAPAPQREPKPPPIYVRNVTKFSDLCGVLSNLVGKDAFTFKARITDLVINPSTTESIG</sequence>
<keyword evidence="3" id="KW-1185">Reference proteome</keyword>
<proteinExistence type="predicted"/>
<evidence type="ECO:0000256" key="1">
    <source>
        <dbReference type="SAM" id="MobiDB-lite"/>
    </source>
</evidence>
<name>T1HGI8_RHOPR</name>
<dbReference type="EMBL" id="ACPB03018777">
    <property type="status" value="NOT_ANNOTATED_CDS"/>
    <property type="molecule type" value="Genomic_DNA"/>
</dbReference>
<evidence type="ECO:0000313" key="3">
    <source>
        <dbReference type="Proteomes" id="UP000015103"/>
    </source>
</evidence>
<feature type="compositionally biased region" description="Polar residues" evidence="1">
    <location>
        <begin position="20"/>
        <end position="39"/>
    </location>
</feature>
<feature type="region of interest" description="Disordered" evidence="1">
    <location>
        <begin position="1"/>
        <end position="39"/>
    </location>
</feature>
<accession>T1HGI8</accession>
<dbReference type="VEuPathDB" id="VectorBase:RPRC003161"/>
<organism evidence="2 3">
    <name type="scientific">Rhodnius prolixus</name>
    <name type="common">Triatomid bug</name>
    <dbReference type="NCBI Taxonomy" id="13249"/>
    <lineage>
        <taxon>Eukaryota</taxon>
        <taxon>Metazoa</taxon>
        <taxon>Ecdysozoa</taxon>
        <taxon>Arthropoda</taxon>
        <taxon>Hexapoda</taxon>
        <taxon>Insecta</taxon>
        <taxon>Pterygota</taxon>
        <taxon>Neoptera</taxon>
        <taxon>Paraneoptera</taxon>
        <taxon>Hemiptera</taxon>
        <taxon>Heteroptera</taxon>
        <taxon>Panheteroptera</taxon>
        <taxon>Cimicomorpha</taxon>
        <taxon>Reduviidae</taxon>
        <taxon>Triatominae</taxon>
        <taxon>Rhodnius</taxon>
    </lineage>
</organism>
<dbReference type="HOGENOM" id="CLU_1995407_0_0_1"/>
<evidence type="ECO:0000313" key="2">
    <source>
        <dbReference type="EnsemblMetazoa" id="RPRC003161-PA"/>
    </source>
</evidence>
<dbReference type="InParanoid" id="T1HGI8"/>
<protein>
    <submittedName>
        <fullName evidence="2">Uncharacterized protein</fullName>
    </submittedName>
</protein>
<reference evidence="2" key="1">
    <citation type="submission" date="2015-05" db="UniProtKB">
        <authorList>
            <consortium name="EnsemblMetazoa"/>
        </authorList>
    </citation>
    <scope>IDENTIFICATION</scope>
</reference>